<dbReference type="PANTHER" id="PTHR35201">
    <property type="entry name" value="TERPENE SYNTHASE"/>
    <property type="match status" value="1"/>
</dbReference>
<organism evidence="3 4">
    <name type="scientific">Actinokineospora terrae</name>
    <dbReference type="NCBI Taxonomy" id="155974"/>
    <lineage>
        <taxon>Bacteria</taxon>
        <taxon>Bacillati</taxon>
        <taxon>Actinomycetota</taxon>
        <taxon>Actinomycetes</taxon>
        <taxon>Pseudonocardiales</taxon>
        <taxon>Pseudonocardiaceae</taxon>
        <taxon>Actinokineospora</taxon>
    </lineage>
</organism>
<keyword evidence="1 2" id="KW-0456">Lyase</keyword>
<sequence length="357" mass="39519">MKNSPHPGAGLRYGMTYRLPALPTRCPLAVHPDAAATAPRVESWLRPYLVDYFGESEQDSPVTGHYLRQDLHRWGALCMPHTRSDRFFRQQLWMNAAALLDDAFSAPWLREQTARDRLARQLCAAVEGTPGGATPLARLLGDVHALLLPTAGPLRERLVQVGTSVVIDNANQHDLGEFDDLDAYLGSSRRVNAYGHWILTIAEWALGIDLGGLVDEDPLVRKACALAIDHWILVNDLYSFAKEIEEGEKINAVWVLLGQGAPLQEALDAIAARAVATEERFIATRDKISRGPLRHRDDLARFLAEVGHMITGNLRHARESSRYHGDGHRVADDLAGNLVAEQRTLVRLGTVHQPLAD</sequence>
<dbReference type="SFLD" id="SFLDS00005">
    <property type="entry name" value="Isoprenoid_Synthase_Type_I"/>
    <property type="match status" value="1"/>
</dbReference>
<name>A0A1H9UQK7_9PSEU</name>
<evidence type="ECO:0000313" key="3">
    <source>
        <dbReference type="EMBL" id="SES11810.1"/>
    </source>
</evidence>
<gene>
    <name evidence="3" type="ORF">SAMN04487818_107419</name>
</gene>
<comment type="cofactor">
    <cofactor evidence="2">
        <name>Mg(2+)</name>
        <dbReference type="ChEBI" id="CHEBI:18420"/>
    </cofactor>
</comment>
<dbReference type="InterPro" id="IPR008949">
    <property type="entry name" value="Isoprenoid_synthase_dom_sf"/>
</dbReference>
<keyword evidence="4" id="KW-1185">Reference proteome</keyword>
<dbReference type="Gene3D" id="1.10.600.10">
    <property type="entry name" value="Farnesyl Diphosphate Synthase"/>
    <property type="match status" value="1"/>
</dbReference>
<dbReference type="AlphaFoldDB" id="A0A1H9UQK7"/>
<dbReference type="STRING" id="155974.SAMN04487818_107419"/>
<dbReference type="SUPFAM" id="SSF48576">
    <property type="entry name" value="Terpenoid synthases"/>
    <property type="match status" value="1"/>
</dbReference>
<dbReference type="SFLD" id="SFLDG01020">
    <property type="entry name" value="Terpene_Cyclase_Like_2"/>
    <property type="match status" value="1"/>
</dbReference>
<dbReference type="InterPro" id="IPR034686">
    <property type="entry name" value="Terpene_cyclase-like_2"/>
</dbReference>
<dbReference type="GO" id="GO:0010333">
    <property type="term" value="F:terpene synthase activity"/>
    <property type="evidence" value="ECO:0007669"/>
    <property type="project" value="InterPro"/>
</dbReference>
<dbReference type="PANTHER" id="PTHR35201:SF4">
    <property type="entry name" value="BETA-PINACENE SYNTHASE-RELATED"/>
    <property type="match status" value="1"/>
</dbReference>
<keyword evidence="2" id="KW-0460">Magnesium</keyword>
<accession>A0A1H9UQK7</accession>
<evidence type="ECO:0000256" key="1">
    <source>
        <dbReference type="ARBA" id="ARBA00023239"/>
    </source>
</evidence>
<dbReference type="Pfam" id="PF19086">
    <property type="entry name" value="Terpene_syn_C_2"/>
    <property type="match status" value="1"/>
</dbReference>
<proteinExistence type="inferred from homology"/>
<dbReference type="RefSeq" id="WP_143073538.1">
    <property type="nucleotide sequence ID" value="NZ_FOGI01000007.1"/>
</dbReference>
<dbReference type="EC" id="4.2.3.-" evidence="2"/>
<dbReference type="Proteomes" id="UP000199051">
    <property type="component" value="Unassembled WGS sequence"/>
</dbReference>
<dbReference type="GO" id="GO:0046872">
    <property type="term" value="F:metal ion binding"/>
    <property type="evidence" value="ECO:0007669"/>
    <property type="project" value="UniProtKB-KW"/>
</dbReference>
<evidence type="ECO:0000313" key="4">
    <source>
        <dbReference type="Proteomes" id="UP000199051"/>
    </source>
</evidence>
<reference evidence="4" key="1">
    <citation type="submission" date="2016-10" db="EMBL/GenBank/DDBJ databases">
        <authorList>
            <person name="Varghese N."/>
            <person name="Submissions S."/>
        </authorList>
    </citation>
    <scope>NUCLEOTIDE SEQUENCE [LARGE SCALE GENOMIC DNA]</scope>
    <source>
        <strain evidence="4">DSM 44260</strain>
    </source>
</reference>
<keyword evidence="2" id="KW-0479">Metal-binding</keyword>
<dbReference type="EMBL" id="FOGI01000007">
    <property type="protein sequence ID" value="SES11810.1"/>
    <property type="molecule type" value="Genomic_DNA"/>
</dbReference>
<comment type="similarity">
    <text evidence="2">Belongs to the terpene synthase family.</text>
</comment>
<evidence type="ECO:0000256" key="2">
    <source>
        <dbReference type="RuleBase" id="RU366034"/>
    </source>
</evidence>
<protein>
    <recommendedName>
        <fullName evidence="2">Terpene synthase</fullName>
        <ecNumber evidence="2">4.2.3.-</ecNumber>
    </recommendedName>
</protein>